<comment type="caution">
    <text evidence="1">The sequence shown here is derived from an EMBL/GenBank/DDBJ whole genome shotgun (WGS) entry which is preliminary data.</text>
</comment>
<feature type="non-terminal residue" evidence="1">
    <location>
        <position position="1"/>
    </location>
</feature>
<evidence type="ECO:0000313" key="2">
    <source>
        <dbReference type="Proteomes" id="UP000275408"/>
    </source>
</evidence>
<name>A0A3M6U3R5_POCDA</name>
<accession>A0A3M6U3R5</accession>
<reference evidence="1 2" key="1">
    <citation type="journal article" date="2018" name="Sci. Rep.">
        <title>Comparative analysis of the Pocillopora damicornis genome highlights role of immune system in coral evolution.</title>
        <authorList>
            <person name="Cunning R."/>
            <person name="Bay R.A."/>
            <person name="Gillette P."/>
            <person name="Baker A.C."/>
            <person name="Traylor-Knowles N."/>
        </authorList>
    </citation>
    <scope>NUCLEOTIDE SEQUENCE [LARGE SCALE GENOMIC DNA]</scope>
    <source>
        <strain evidence="1">RSMAS</strain>
        <tissue evidence="1">Whole animal</tissue>
    </source>
</reference>
<dbReference type="Proteomes" id="UP000275408">
    <property type="component" value="Unassembled WGS sequence"/>
</dbReference>
<protein>
    <submittedName>
        <fullName evidence="1">Uncharacterized protein</fullName>
    </submittedName>
</protein>
<keyword evidence="2" id="KW-1185">Reference proteome</keyword>
<gene>
    <name evidence="1" type="ORF">pdam_00005426</name>
</gene>
<sequence length="104" mass="11664">PIVKHSVHFVDPQSNQLVSLLEVRGGNKEHSKHDTREVTQIKDVVLPKEESNPLAKCQSTMEVNILVMVLSSNESMDMIFIWRVNRSEMSLRPPPGGPMADTNS</sequence>
<evidence type="ECO:0000313" key="1">
    <source>
        <dbReference type="EMBL" id="RMX48219.1"/>
    </source>
</evidence>
<proteinExistence type="predicted"/>
<organism evidence="1 2">
    <name type="scientific">Pocillopora damicornis</name>
    <name type="common">Cauliflower coral</name>
    <name type="synonym">Millepora damicornis</name>
    <dbReference type="NCBI Taxonomy" id="46731"/>
    <lineage>
        <taxon>Eukaryota</taxon>
        <taxon>Metazoa</taxon>
        <taxon>Cnidaria</taxon>
        <taxon>Anthozoa</taxon>
        <taxon>Hexacorallia</taxon>
        <taxon>Scleractinia</taxon>
        <taxon>Astrocoeniina</taxon>
        <taxon>Pocilloporidae</taxon>
        <taxon>Pocillopora</taxon>
    </lineage>
</organism>
<dbReference type="EMBL" id="RCHS01002303">
    <property type="protein sequence ID" value="RMX48219.1"/>
    <property type="molecule type" value="Genomic_DNA"/>
</dbReference>
<dbReference type="AlphaFoldDB" id="A0A3M6U3R5"/>